<dbReference type="FunCoup" id="B4MB59">
    <property type="interactions" value="2"/>
</dbReference>
<organism evidence="2 3">
    <name type="scientific">Drosophila virilis</name>
    <name type="common">Fruit fly</name>
    <dbReference type="NCBI Taxonomy" id="7244"/>
    <lineage>
        <taxon>Eukaryota</taxon>
        <taxon>Metazoa</taxon>
        <taxon>Ecdysozoa</taxon>
        <taxon>Arthropoda</taxon>
        <taxon>Hexapoda</taxon>
        <taxon>Insecta</taxon>
        <taxon>Pterygota</taxon>
        <taxon>Neoptera</taxon>
        <taxon>Endopterygota</taxon>
        <taxon>Diptera</taxon>
        <taxon>Brachycera</taxon>
        <taxon>Muscomorpha</taxon>
        <taxon>Ephydroidea</taxon>
        <taxon>Drosophilidae</taxon>
        <taxon>Drosophila</taxon>
    </lineage>
</organism>
<evidence type="ECO:0000313" key="3">
    <source>
        <dbReference type="Proteomes" id="UP000008792"/>
    </source>
</evidence>
<name>B4MB59_DROVI</name>
<dbReference type="AlphaFoldDB" id="B4MB59"/>
<feature type="chain" id="PRO_5002817648" evidence="1">
    <location>
        <begin position="20"/>
        <end position="158"/>
    </location>
</feature>
<feature type="signal peptide" evidence="1">
    <location>
        <begin position="1"/>
        <end position="19"/>
    </location>
</feature>
<keyword evidence="3" id="KW-1185">Reference proteome</keyword>
<dbReference type="KEGG" id="dvi:6635160"/>
<dbReference type="STRING" id="7244.B4MB59"/>
<dbReference type="InParanoid" id="B4MB59"/>
<dbReference type="EMBL" id="CH940656">
    <property type="protein sequence ID" value="EDW58330.1"/>
    <property type="molecule type" value="Genomic_DNA"/>
</dbReference>
<accession>B4MB59</accession>
<proteinExistence type="predicted"/>
<evidence type="ECO:0000313" key="2">
    <source>
        <dbReference type="EMBL" id="EDW58330.1"/>
    </source>
</evidence>
<protein>
    <submittedName>
        <fullName evidence="2">Uncharacterized protein</fullName>
    </submittedName>
</protein>
<dbReference type="OMA" id="MEVAMID"/>
<dbReference type="OrthoDB" id="7959372at2759"/>
<dbReference type="PhylomeDB" id="B4MB59"/>
<reference evidence="2 3" key="1">
    <citation type="journal article" date="2007" name="Nature">
        <title>Evolution of genes and genomes on the Drosophila phylogeny.</title>
        <authorList>
            <consortium name="Drosophila 12 Genomes Consortium"/>
            <person name="Clark A.G."/>
            <person name="Eisen M.B."/>
            <person name="Smith D.R."/>
            <person name="Bergman C.M."/>
            <person name="Oliver B."/>
            <person name="Markow T.A."/>
            <person name="Kaufman T.C."/>
            <person name="Kellis M."/>
            <person name="Gelbart W."/>
            <person name="Iyer V.N."/>
            <person name="Pollard D.A."/>
            <person name="Sackton T.B."/>
            <person name="Larracuente A.M."/>
            <person name="Singh N.D."/>
            <person name="Abad J.P."/>
            <person name="Abt D.N."/>
            <person name="Adryan B."/>
            <person name="Aguade M."/>
            <person name="Akashi H."/>
            <person name="Anderson W.W."/>
            <person name="Aquadro C.F."/>
            <person name="Ardell D.H."/>
            <person name="Arguello R."/>
            <person name="Artieri C.G."/>
            <person name="Barbash D.A."/>
            <person name="Barker D."/>
            <person name="Barsanti P."/>
            <person name="Batterham P."/>
            <person name="Batzoglou S."/>
            <person name="Begun D."/>
            <person name="Bhutkar A."/>
            <person name="Blanco E."/>
            <person name="Bosak S.A."/>
            <person name="Bradley R.K."/>
            <person name="Brand A.D."/>
            <person name="Brent M.R."/>
            <person name="Brooks A.N."/>
            <person name="Brown R.H."/>
            <person name="Butlin R.K."/>
            <person name="Caggese C."/>
            <person name="Calvi B.R."/>
            <person name="Bernardo de Carvalho A."/>
            <person name="Caspi A."/>
            <person name="Castrezana S."/>
            <person name="Celniker S.E."/>
            <person name="Chang J.L."/>
            <person name="Chapple C."/>
            <person name="Chatterji S."/>
            <person name="Chinwalla A."/>
            <person name="Civetta A."/>
            <person name="Clifton S.W."/>
            <person name="Comeron J.M."/>
            <person name="Costello J.C."/>
            <person name="Coyne J.A."/>
            <person name="Daub J."/>
            <person name="David R.G."/>
            <person name="Delcher A.L."/>
            <person name="Delehaunty K."/>
            <person name="Do C.B."/>
            <person name="Ebling H."/>
            <person name="Edwards K."/>
            <person name="Eickbush T."/>
            <person name="Evans J.D."/>
            <person name="Filipski A."/>
            <person name="Findeiss S."/>
            <person name="Freyhult E."/>
            <person name="Fulton L."/>
            <person name="Fulton R."/>
            <person name="Garcia A.C."/>
            <person name="Gardiner A."/>
            <person name="Garfield D.A."/>
            <person name="Garvin B.E."/>
            <person name="Gibson G."/>
            <person name="Gilbert D."/>
            <person name="Gnerre S."/>
            <person name="Godfrey J."/>
            <person name="Good R."/>
            <person name="Gotea V."/>
            <person name="Gravely B."/>
            <person name="Greenberg A.J."/>
            <person name="Griffiths-Jones S."/>
            <person name="Gross S."/>
            <person name="Guigo R."/>
            <person name="Gustafson E.A."/>
            <person name="Haerty W."/>
            <person name="Hahn M.W."/>
            <person name="Halligan D.L."/>
            <person name="Halpern A.L."/>
            <person name="Halter G.M."/>
            <person name="Han M.V."/>
            <person name="Heger A."/>
            <person name="Hillier L."/>
            <person name="Hinrichs A.S."/>
            <person name="Holmes I."/>
            <person name="Hoskins R.A."/>
            <person name="Hubisz M.J."/>
            <person name="Hultmark D."/>
            <person name="Huntley M.A."/>
            <person name="Jaffe D.B."/>
            <person name="Jagadeeshan S."/>
            <person name="Jeck W.R."/>
            <person name="Johnson J."/>
            <person name="Jones C.D."/>
            <person name="Jordan W.C."/>
            <person name="Karpen G.H."/>
            <person name="Kataoka E."/>
            <person name="Keightley P.D."/>
            <person name="Kheradpour P."/>
            <person name="Kirkness E.F."/>
            <person name="Koerich L.B."/>
            <person name="Kristiansen K."/>
            <person name="Kudrna D."/>
            <person name="Kulathinal R.J."/>
            <person name="Kumar S."/>
            <person name="Kwok R."/>
            <person name="Lander E."/>
            <person name="Langley C.H."/>
            <person name="Lapoint R."/>
            <person name="Lazzaro B.P."/>
            <person name="Lee S.J."/>
            <person name="Levesque L."/>
            <person name="Li R."/>
            <person name="Lin C.F."/>
            <person name="Lin M.F."/>
            <person name="Lindblad-Toh K."/>
            <person name="Llopart A."/>
            <person name="Long M."/>
            <person name="Low L."/>
            <person name="Lozovsky E."/>
            <person name="Lu J."/>
            <person name="Luo M."/>
            <person name="Machado C.A."/>
            <person name="Makalowski W."/>
            <person name="Marzo M."/>
            <person name="Matsuda M."/>
            <person name="Matzkin L."/>
            <person name="McAllister B."/>
            <person name="McBride C.S."/>
            <person name="McKernan B."/>
            <person name="McKernan K."/>
            <person name="Mendez-Lago M."/>
            <person name="Minx P."/>
            <person name="Mollenhauer M.U."/>
            <person name="Montooth K."/>
            <person name="Mount S.M."/>
            <person name="Mu X."/>
            <person name="Myers E."/>
            <person name="Negre B."/>
            <person name="Newfeld S."/>
            <person name="Nielsen R."/>
            <person name="Noor M.A."/>
            <person name="O'Grady P."/>
            <person name="Pachter L."/>
            <person name="Papaceit M."/>
            <person name="Parisi M.J."/>
            <person name="Parisi M."/>
            <person name="Parts L."/>
            <person name="Pedersen J.S."/>
            <person name="Pesole G."/>
            <person name="Phillippy A.M."/>
            <person name="Ponting C.P."/>
            <person name="Pop M."/>
            <person name="Porcelli D."/>
            <person name="Powell J.R."/>
            <person name="Prohaska S."/>
            <person name="Pruitt K."/>
            <person name="Puig M."/>
            <person name="Quesneville H."/>
            <person name="Ram K.R."/>
            <person name="Rand D."/>
            <person name="Rasmussen M.D."/>
            <person name="Reed L.K."/>
            <person name="Reenan R."/>
            <person name="Reily A."/>
            <person name="Remington K.A."/>
            <person name="Rieger T.T."/>
            <person name="Ritchie M.G."/>
            <person name="Robin C."/>
            <person name="Rogers Y.H."/>
            <person name="Rohde C."/>
            <person name="Rozas J."/>
            <person name="Rubenfield M.J."/>
            <person name="Ruiz A."/>
            <person name="Russo S."/>
            <person name="Salzberg S.L."/>
            <person name="Sanchez-Gracia A."/>
            <person name="Saranga D.J."/>
            <person name="Sato H."/>
            <person name="Schaeffer S.W."/>
            <person name="Schatz M.C."/>
            <person name="Schlenke T."/>
            <person name="Schwartz R."/>
            <person name="Segarra C."/>
            <person name="Singh R.S."/>
            <person name="Sirot L."/>
            <person name="Sirota M."/>
            <person name="Sisneros N.B."/>
            <person name="Smith C.D."/>
            <person name="Smith T.F."/>
            <person name="Spieth J."/>
            <person name="Stage D.E."/>
            <person name="Stark A."/>
            <person name="Stephan W."/>
            <person name="Strausberg R.L."/>
            <person name="Strempel S."/>
            <person name="Sturgill D."/>
            <person name="Sutton G."/>
            <person name="Sutton G.G."/>
            <person name="Tao W."/>
            <person name="Teichmann S."/>
            <person name="Tobari Y.N."/>
            <person name="Tomimura Y."/>
            <person name="Tsolas J.M."/>
            <person name="Valente V.L."/>
            <person name="Venter E."/>
            <person name="Venter J.C."/>
            <person name="Vicario S."/>
            <person name="Vieira F.G."/>
            <person name="Vilella A.J."/>
            <person name="Villasante A."/>
            <person name="Walenz B."/>
            <person name="Wang J."/>
            <person name="Wasserman M."/>
            <person name="Watts T."/>
            <person name="Wilson D."/>
            <person name="Wilson R.K."/>
            <person name="Wing R.A."/>
            <person name="Wolfner M.F."/>
            <person name="Wong A."/>
            <person name="Wong G.K."/>
            <person name="Wu C.I."/>
            <person name="Wu G."/>
            <person name="Yamamoto D."/>
            <person name="Yang H.P."/>
            <person name="Yang S.P."/>
            <person name="Yorke J.A."/>
            <person name="Yoshida K."/>
            <person name="Zdobnov E."/>
            <person name="Zhang P."/>
            <person name="Zhang Y."/>
            <person name="Zimin A.V."/>
            <person name="Baldwin J."/>
            <person name="Abdouelleil A."/>
            <person name="Abdulkadir J."/>
            <person name="Abebe A."/>
            <person name="Abera B."/>
            <person name="Abreu J."/>
            <person name="Acer S.C."/>
            <person name="Aftuck L."/>
            <person name="Alexander A."/>
            <person name="An P."/>
            <person name="Anderson E."/>
            <person name="Anderson S."/>
            <person name="Arachi H."/>
            <person name="Azer M."/>
            <person name="Bachantsang P."/>
            <person name="Barry A."/>
            <person name="Bayul T."/>
            <person name="Berlin A."/>
            <person name="Bessette D."/>
            <person name="Bloom T."/>
            <person name="Blye J."/>
            <person name="Boguslavskiy L."/>
            <person name="Bonnet C."/>
            <person name="Boukhgalter B."/>
            <person name="Bourzgui I."/>
            <person name="Brown A."/>
            <person name="Cahill P."/>
            <person name="Channer S."/>
            <person name="Cheshatsang Y."/>
            <person name="Chuda L."/>
            <person name="Citroen M."/>
            <person name="Collymore A."/>
            <person name="Cooke P."/>
            <person name="Costello M."/>
            <person name="D'Aco K."/>
            <person name="Daza R."/>
            <person name="De Haan G."/>
            <person name="DeGray S."/>
            <person name="DeMaso C."/>
            <person name="Dhargay N."/>
            <person name="Dooley K."/>
            <person name="Dooley E."/>
            <person name="Doricent M."/>
            <person name="Dorje P."/>
            <person name="Dorjee K."/>
            <person name="Dupes A."/>
            <person name="Elong R."/>
            <person name="Falk J."/>
            <person name="Farina A."/>
            <person name="Faro S."/>
            <person name="Ferguson D."/>
            <person name="Fisher S."/>
            <person name="Foley C.D."/>
            <person name="Franke A."/>
            <person name="Friedrich D."/>
            <person name="Gadbois L."/>
            <person name="Gearin G."/>
            <person name="Gearin C.R."/>
            <person name="Giannoukos G."/>
            <person name="Goode T."/>
            <person name="Graham J."/>
            <person name="Grandbois E."/>
            <person name="Grewal S."/>
            <person name="Gyaltsen K."/>
            <person name="Hafez N."/>
            <person name="Hagos B."/>
            <person name="Hall J."/>
            <person name="Henson C."/>
            <person name="Hollinger A."/>
            <person name="Honan T."/>
            <person name="Huard M.D."/>
            <person name="Hughes L."/>
            <person name="Hurhula B."/>
            <person name="Husby M.E."/>
            <person name="Kamat A."/>
            <person name="Kanga B."/>
            <person name="Kashin S."/>
            <person name="Khazanovich D."/>
            <person name="Kisner P."/>
            <person name="Lance K."/>
            <person name="Lara M."/>
            <person name="Lee W."/>
            <person name="Lennon N."/>
            <person name="Letendre F."/>
            <person name="LeVine R."/>
            <person name="Lipovsky A."/>
            <person name="Liu X."/>
            <person name="Liu J."/>
            <person name="Liu S."/>
            <person name="Lokyitsang T."/>
            <person name="Lokyitsang Y."/>
            <person name="Lubonja R."/>
            <person name="Lui A."/>
            <person name="MacDonald P."/>
            <person name="Magnisalis V."/>
            <person name="Maru K."/>
            <person name="Matthews C."/>
            <person name="McCusker W."/>
            <person name="McDonough S."/>
            <person name="Mehta T."/>
            <person name="Meldrim J."/>
            <person name="Meneus L."/>
            <person name="Mihai O."/>
            <person name="Mihalev A."/>
            <person name="Mihova T."/>
            <person name="Mittelman R."/>
            <person name="Mlenga V."/>
            <person name="Montmayeur A."/>
            <person name="Mulrain L."/>
            <person name="Navidi A."/>
            <person name="Naylor J."/>
            <person name="Negash T."/>
            <person name="Nguyen T."/>
            <person name="Nguyen N."/>
            <person name="Nicol R."/>
            <person name="Norbu C."/>
            <person name="Norbu N."/>
            <person name="Novod N."/>
            <person name="O'Neill B."/>
            <person name="Osman S."/>
            <person name="Markiewicz E."/>
            <person name="Oyono O.L."/>
            <person name="Patti C."/>
            <person name="Phunkhang P."/>
            <person name="Pierre F."/>
            <person name="Priest M."/>
            <person name="Raghuraman S."/>
            <person name="Rege F."/>
            <person name="Reyes R."/>
            <person name="Rise C."/>
            <person name="Rogov P."/>
            <person name="Ross K."/>
            <person name="Ryan E."/>
            <person name="Settipalli S."/>
            <person name="Shea T."/>
            <person name="Sherpa N."/>
            <person name="Shi L."/>
            <person name="Shih D."/>
            <person name="Sparrow T."/>
            <person name="Spaulding J."/>
            <person name="Stalker J."/>
            <person name="Stange-Thomann N."/>
            <person name="Stavropoulos S."/>
            <person name="Stone C."/>
            <person name="Strader C."/>
            <person name="Tesfaye S."/>
            <person name="Thomson T."/>
            <person name="Thoulutsang Y."/>
            <person name="Thoulutsang D."/>
            <person name="Topham K."/>
            <person name="Topping I."/>
            <person name="Tsamla T."/>
            <person name="Vassiliev H."/>
            <person name="Vo A."/>
            <person name="Wangchuk T."/>
            <person name="Wangdi T."/>
            <person name="Weiand M."/>
            <person name="Wilkinson J."/>
            <person name="Wilson A."/>
            <person name="Yadav S."/>
            <person name="Young G."/>
            <person name="Yu Q."/>
            <person name="Zembek L."/>
            <person name="Zhong D."/>
            <person name="Zimmer A."/>
            <person name="Zwirko Z."/>
            <person name="Jaffe D.B."/>
            <person name="Alvarez P."/>
            <person name="Brockman W."/>
            <person name="Butler J."/>
            <person name="Chin C."/>
            <person name="Gnerre S."/>
            <person name="Grabherr M."/>
            <person name="Kleber M."/>
            <person name="Mauceli E."/>
            <person name="MacCallum I."/>
        </authorList>
    </citation>
    <scope>NUCLEOTIDE SEQUENCE [LARGE SCALE GENOMIC DNA]</scope>
    <source>
        <strain evidence="3">Tucson 15010-1051.87</strain>
    </source>
</reference>
<dbReference type="eggNOG" id="ENOG502T811">
    <property type="taxonomic scope" value="Eukaryota"/>
</dbReference>
<gene>
    <name evidence="2" type="primary">Dvir\GJ14354</name>
    <name evidence="2" type="ORF">Dvir_GJ14354</name>
</gene>
<dbReference type="HOGENOM" id="CLU_1671180_0_0_1"/>
<sequence>MKLLLFVLGLCTGVLLSAAEGNLLTRLLHRDTKSSTTSTTEKTGNQLYINNNLPIVEAQCTAHYACSKKLTNVAAPRPCVKYCLKRIECPNNQVIRGKPNQCVELDETQVLADYEATTTKPSSYGGATTEKIMEVAMIDFPCQPGYLPDSRGRCREIW</sequence>
<keyword evidence="1" id="KW-0732">Signal</keyword>
<dbReference type="Proteomes" id="UP000008792">
    <property type="component" value="Unassembled WGS sequence"/>
</dbReference>
<evidence type="ECO:0000256" key="1">
    <source>
        <dbReference type="SAM" id="SignalP"/>
    </source>
</evidence>